<dbReference type="Proteomes" id="UP001329430">
    <property type="component" value="Chromosome 7"/>
</dbReference>
<proteinExistence type="predicted"/>
<dbReference type="PANTHER" id="PTHR31649:SF10">
    <property type="entry name" value="IP19903P-RELATED"/>
    <property type="match status" value="1"/>
</dbReference>
<protein>
    <submittedName>
        <fullName evidence="2">Uncharacterized protein</fullName>
    </submittedName>
</protein>
<evidence type="ECO:0000313" key="2">
    <source>
        <dbReference type="EMBL" id="KAK5641832.1"/>
    </source>
</evidence>
<evidence type="ECO:0000256" key="1">
    <source>
        <dbReference type="SAM" id="SignalP"/>
    </source>
</evidence>
<dbReference type="InterPro" id="IPR006616">
    <property type="entry name" value="DM9_repeat"/>
</dbReference>
<gene>
    <name evidence="2" type="ORF">RI129_010379</name>
</gene>
<dbReference type="PANTHER" id="PTHR31649">
    <property type="entry name" value="AGAP009604-PA"/>
    <property type="match status" value="1"/>
</dbReference>
<dbReference type="Pfam" id="PF11901">
    <property type="entry name" value="DM9"/>
    <property type="match status" value="1"/>
</dbReference>
<keyword evidence="3" id="KW-1185">Reference proteome</keyword>
<accession>A0AAN7V6M6</accession>
<evidence type="ECO:0000313" key="3">
    <source>
        <dbReference type="Proteomes" id="UP001329430"/>
    </source>
</evidence>
<comment type="caution">
    <text evidence="2">The sequence shown here is derived from an EMBL/GenBank/DDBJ whole genome shotgun (WGS) entry which is preliminary data.</text>
</comment>
<dbReference type="AlphaFoldDB" id="A0AAN7V6M6"/>
<dbReference type="EMBL" id="JAVRBK010000007">
    <property type="protein sequence ID" value="KAK5641832.1"/>
    <property type="molecule type" value="Genomic_DNA"/>
</dbReference>
<reference evidence="2 3" key="1">
    <citation type="journal article" date="2024" name="Insects">
        <title>An Improved Chromosome-Level Genome Assembly of the Firefly Pyrocoelia pectoralis.</title>
        <authorList>
            <person name="Fu X."/>
            <person name="Meyer-Rochow V.B."/>
            <person name="Ballantyne L."/>
            <person name="Zhu X."/>
        </authorList>
    </citation>
    <scope>NUCLEOTIDE SEQUENCE [LARGE SCALE GENOMIC DNA]</scope>
    <source>
        <strain evidence="2">XCY_ONT2</strain>
    </source>
</reference>
<organism evidence="2 3">
    <name type="scientific">Pyrocoelia pectoralis</name>
    <dbReference type="NCBI Taxonomy" id="417401"/>
    <lineage>
        <taxon>Eukaryota</taxon>
        <taxon>Metazoa</taxon>
        <taxon>Ecdysozoa</taxon>
        <taxon>Arthropoda</taxon>
        <taxon>Hexapoda</taxon>
        <taxon>Insecta</taxon>
        <taxon>Pterygota</taxon>
        <taxon>Neoptera</taxon>
        <taxon>Endopterygota</taxon>
        <taxon>Coleoptera</taxon>
        <taxon>Polyphaga</taxon>
        <taxon>Elateriformia</taxon>
        <taxon>Elateroidea</taxon>
        <taxon>Lampyridae</taxon>
        <taxon>Lampyrinae</taxon>
        <taxon>Pyrocoelia</taxon>
    </lineage>
</organism>
<feature type="chain" id="PRO_5042976920" evidence="1">
    <location>
        <begin position="22"/>
        <end position="222"/>
    </location>
</feature>
<name>A0AAN7V6M6_9COLE</name>
<dbReference type="SMART" id="SM00696">
    <property type="entry name" value="DM9"/>
    <property type="match status" value="2"/>
</dbReference>
<feature type="signal peptide" evidence="1">
    <location>
        <begin position="1"/>
        <end position="21"/>
    </location>
</feature>
<keyword evidence="1" id="KW-0732">Signal</keyword>
<sequence length="222" mass="25692">MYKLLLGTIFLTICFKAKLSANIPRIDEVYYWRDYRGKVPSDAFLSGANNDEEPIYIAQVLYKDLLVPGEIVPNKLEAVFEWGNAVRRAFSNVKILCSKDPTQFQWVHYRNYDFKADDNYIKGGYEEGKQIFIGRGIHDDETVVGKIVIDKLNPIWLHTVHKGEVVRLKEFEVLSFVHQTKRTHMSNKAMELLEDTRDSTAEISFSERNRDCYGGTVVINFN</sequence>